<protein>
    <recommendedName>
        <fullName evidence="4">Secreted protein</fullName>
    </recommendedName>
</protein>
<dbReference type="EMBL" id="JBBPHU010000007">
    <property type="protein sequence ID" value="KAK7515399.1"/>
    <property type="molecule type" value="Genomic_DNA"/>
</dbReference>
<comment type="caution">
    <text evidence="2">The sequence shown here is derived from an EMBL/GenBank/DDBJ whole genome shotgun (WGS) entry which is preliminary data.</text>
</comment>
<accession>A0ABR1KJQ9</accession>
<sequence length="91" mass="9796">MNRFVSAMASGAVVTLCTCAYSPCLRSLPASLIPKHSKGSKQASKQSSLRFSSHSTTCVKASRKPGSSNEKNEQKKKKKKGRGAHGEQKED</sequence>
<dbReference type="Proteomes" id="UP001363622">
    <property type="component" value="Unassembled WGS sequence"/>
</dbReference>
<evidence type="ECO:0008006" key="4">
    <source>
        <dbReference type="Google" id="ProtNLM"/>
    </source>
</evidence>
<gene>
    <name evidence="2" type="ORF">IWZ03DRAFT_202143</name>
</gene>
<organism evidence="2 3">
    <name type="scientific">Phyllosticta citriasiana</name>
    <dbReference type="NCBI Taxonomy" id="595635"/>
    <lineage>
        <taxon>Eukaryota</taxon>
        <taxon>Fungi</taxon>
        <taxon>Dikarya</taxon>
        <taxon>Ascomycota</taxon>
        <taxon>Pezizomycotina</taxon>
        <taxon>Dothideomycetes</taxon>
        <taxon>Dothideomycetes incertae sedis</taxon>
        <taxon>Botryosphaeriales</taxon>
        <taxon>Phyllostictaceae</taxon>
        <taxon>Phyllosticta</taxon>
    </lineage>
</organism>
<evidence type="ECO:0000256" key="1">
    <source>
        <dbReference type="SAM" id="MobiDB-lite"/>
    </source>
</evidence>
<evidence type="ECO:0000313" key="2">
    <source>
        <dbReference type="EMBL" id="KAK7515399.1"/>
    </source>
</evidence>
<feature type="compositionally biased region" description="Polar residues" evidence="1">
    <location>
        <begin position="49"/>
        <end position="69"/>
    </location>
</feature>
<proteinExistence type="predicted"/>
<reference evidence="2 3" key="1">
    <citation type="submission" date="2024-04" db="EMBL/GenBank/DDBJ databases">
        <title>Phyllosticta paracitricarpa is synonymous to the EU quarantine fungus P. citricarpa based on phylogenomic analyses.</title>
        <authorList>
            <consortium name="Lawrence Berkeley National Laboratory"/>
            <person name="Van Ingen-Buijs V.A."/>
            <person name="Van Westerhoven A.C."/>
            <person name="Haridas S."/>
            <person name="Skiadas P."/>
            <person name="Martin F."/>
            <person name="Groenewald J.Z."/>
            <person name="Crous P.W."/>
            <person name="Seidl M.F."/>
        </authorList>
    </citation>
    <scope>NUCLEOTIDE SEQUENCE [LARGE SCALE GENOMIC DNA]</scope>
    <source>
        <strain evidence="2 3">CBS 123371</strain>
    </source>
</reference>
<feature type="region of interest" description="Disordered" evidence="1">
    <location>
        <begin position="31"/>
        <end position="91"/>
    </location>
</feature>
<name>A0ABR1KJQ9_9PEZI</name>
<feature type="compositionally biased region" description="Basic residues" evidence="1">
    <location>
        <begin position="74"/>
        <end position="83"/>
    </location>
</feature>
<evidence type="ECO:0000313" key="3">
    <source>
        <dbReference type="Proteomes" id="UP001363622"/>
    </source>
</evidence>
<keyword evidence="3" id="KW-1185">Reference proteome</keyword>